<dbReference type="AlphaFoldDB" id="C0GHK1"/>
<accession>C0GHK1</accession>
<name>C0GHK1_DETAL</name>
<organism evidence="2 3">
    <name type="scientific">Dethiobacter alkaliphilus AHT 1</name>
    <dbReference type="NCBI Taxonomy" id="555088"/>
    <lineage>
        <taxon>Bacteria</taxon>
        <taxon>Bacillati</taxon>
        <taxon>Bacillota</taxon>
        <taxon>Dethiobacteria</taxon>
        <taxon>Dethiobacterales</taxon>
        <taxon>Dethiobacteraceae</taxon>
        <taxon>Dethiobacter</taxon>
    </lineage>
</organism>
<evidence type="ECO:0000256" key="1">
    <source>
        <dbReference type="SAM" id="Phobius"/>
    </source>
</evidence>
<keyword evidence="1" id="KW-1133">Transmembrane helix</keyword>
<evidence type="ECO:0000313" key="3">
    <source>
        <dbReference type="Proteomes" id="UP000006443"/>
    </source>
</evidence>
<gene>
    <name evidence="2" type="ORF">DealDRAFT_1960</name>
</gene>
<proteinExistence type="predicted"/>
<keyword evidence="1" id="KW-0812">Transmembrane</keyword>
<reference evidence="2 3" key="1">
    <citation type="submission" date="2009-02" db="EMBL/GenBank/DDBJ databases">
        <title>Sequencing of the draft genome and assembly of Dethiobacter alkaliphilus AHT 1.</title>
        <authorList>
            <consortium name="US DOE Joint Genome Institute (JGI-PGF)"/>
            <person name="Lucas S."/>
            <person name="Copeland A."/>
            <person name="Lapidus A."/>
            <person name="Glavina del Rio T."/>
            <person name="Dalin E."/>
            <person name="Tice H."/>
            <person name="Bruce D."/>
            <person name="Goodwin L."/>
            <person name="Pitluck S."/>
            <person name="Larimer F."/>
            <person name="Land M.L."/>
            <person name="Hauser L."/>
            <person name="Muyzer G."/>
        </authorList>
    </citation>
    <scope>NUCLEOTIDE SEQUENCE [LARGE SCALE GENOMIC DNA]</scope>
    <source>
        <strain evidence="2 3">AHT 1</strain>
    </source>
</reference>
<keyword evidence="1" id="KW-0472">Membrane</keyword>
<keyword evidence="3" id="KW-1185">Reference proteome</keyword>
<dbReference type="EMBL" id="ACJM01000009">
    <property type="protein sequence ID" value="EEG77207.1"/>
    <property type="molecule type" value="Genomic_DNA"/>
</dbReference>
<feature type="transmembrane region" description="Helical" evidence="1">
    <location>
        <begin position="25"/>
        <end position="43"/>
    </location>
</feature>
<comment type="caution">
    <text evidence="2">The sequence shown here is derived from an EMBL/GenBank/DDBJ whole genome shotgun (WGS) entry which is preliminary data.</text>
</comment>
<dbReference type="Proteomes" id="UP000006443">
    <property type="component" value="Unassembled WGS sequence"/>
</dbReference>
<sequence length="49" mass="5711">MAENRRKMKICGVNLKFRKMLTKKLILYIINLSASEVLIFSYADIFGKT</sequence>
<protein>
    <submittedName>
        <fullName evidence="2">Uncharacterized protein</fullName>
    </submittedName>
</protein>
<evidence type="ECO:0000313" key="2">
    <source>
        <dbReference type="EMBL" id="EEG77207.1"/>
    </source>
</evidence>